<dbReference type="SUPFAM" id="SSF52540">
    <property type="entry name" value="P-loop containing nucleoside triphosphate hydrolases"/>
    <property type="match status" value="2"/>
</dbReference>
<evidence type="ECO:0000256" key="1">
    <source>
        <dbReference type="ARBA" id="ARBA00012552"/>
    </source>
</evidence>
<dbReference type="GO" id="GO:0005524">
    <property type="term" value="F:ATP binding"/>
    <property type="evidence" value="ECO:0007669"/>
    <property type="project" value="UniProtKB-KW"/>
</dbReference>
<dbReference type="GO" id="GO:0016787">
    <property type="term" value="F:hydrolase activity"/>
    <property type="evidence" value="ECO:0007669"/>
    <property type="project" value="UniProtKB-KW"/>
</dbReference>
<dbReference type="Proteomes" id="UP000489600">
    <property type="component" value="Unassembled WGS sequence"/>
</dbReference>
<keyword evidence="4" id="KW-0347">Helicase</keyword>
<evidence type="ECO:0000256" key="7">
    <source>
        <dbReference type="ARBA" id="ARBA00037954"/>
    </source>
</evidence>
<evidence type="ECO:0000259" key="10">
    <source>
        <dbReference type="PROSITE" id="PS51194"/>
    </source>
</evidence>
<keyword evidence="2" id="KW-0547">Nucleotide-binding</keyword>
<dbReference type="InterPro" id="IPR027417">
    <property type="entry name" value="P-loop_NTPase"/>
</dbReference>
<evidence type="ECO:0000313" key="11">
    <source>
        <dbReference type="EMBL" id="VVA92839.1"/>
    </source>
</evidence>
<feature type="domain" description="Helicase C-terminal" evidence="10">
    <location>
        <begin position="318"/>
        <end position="451"/>
    </location>
</feature>
<sequence>MKSPINRCRLVQKTRSIPETVNVDRDQYRKRYRRHERNQDRDREFCDEKLAKVEIEKDLIAMKEQYLGTTKPKKRVIIKPSEKFCFSFDREKSEDTSKGEDMNVHEAQLLFGRGFRAGMDHHEQRAKYMNVDKHWKEKKLKEMNERDWRIFKEDFNISFKGTKIPLPMRNWEESIPLGLQQRDVIGIAETGSGKTVAFLLPMLAYISRLPPMSEENHMEDETVKFARYLGFRVTSVIGGESIEKQGLKLSQGCEIVIATPGRLLDCIERRATMPCGVEKLAKKYLRNPVVVTIGNAEKVTDSVSQQVIMIKESEKFSKLKKLIDELGDDKTSIVFANTQNKADSIVKNLEMLARFRVTTFHGGKSQELRKISLEGFRSKRFNILVVTNVMACGIDVPHVAHVINYDMPNEIEIYTHRIGRKGRAGKRGVATTFFLNSRGYKYVLQSEAEAC</sequence>
<dbReference type="PANTHER" id="PTHR47958">
    <property type="entry name" value="ATP-DEPENDENT RNA HELICASE DBP3"/>
    <property type="match status" value="1"/>
</dbReference>
<dbReference type="EMBL" id="CABITT030000001">
    <property type="protein sequence ID" value="VVA92839.1"/>
    <property type="molecule type" value="Genomic_DNA"/>
</dbReference>
<dbReference type="Pfam" id="PF00270">
    <property type="entry name" value="DEAD"/>
    <property type="match status" value="1"/>
</dbReference>
<evidence type="ECO:0000256" key="6">
    <source>
        <dbReference type="ARBA" id="ARBA00022884"/>
    </source>
</evidence>
<dbReference type="Pfam" id="PF25430">
    <property type="entry name" value="DDX23"/>
    <property type="match status" value="1"/>
</dbReference>
<proteinExistence type="inferred from homology"/>
<dbReference type="OrthoDB" id="196131at2759"/>
<dbReference type="InterPro" id="IPR057479">
    <property type="entry name" value="PRP28/DDX23-like_helical"/>
</dbReference>
<evidence type="ECO:0000256" key="5">
    <source>
        <dbReference type="ARBA" id="ARBA00022840"/>
    </source>
</evidence>
<accession>A0A565AW38</accession>
<keyword evidence="3" id="KW-0378">Hydrolase</keyword>
<evidence type="ECO:0000256" key="8">
    <source>
        <dbReference type="ARBA" id="ARBA00047984"/>
    </source>
</evidence>
<dbReference type="InterPro" id="IPR014001">
    <property type="entry name" value="Helicase_ATP-bd"/>
</dbReference>
<comment type="catalytic activity">
    <reaction evidence="8">
        <text>ATP + H2O = ADP + phosphate + H(+)</text>
        <dbReference type="Rhea" id="RHEA:13065"/>
        <dbReference type="ChEBI" id="CHEBI:15377"/>
        <dbReference type="ChEBI" id="CHEBI:15378"/>
        <dbReference type="ChEBI" id="CHEBI:30616"/>
        <dbReference type="ChEBI" id="CHEBI:43474"/>
        <dbReference type="ChEBI" id="CHEBI:456216"/>
        <dbReference type="EC" id="3.6.4.13"/>
    </reaction>
</comment>
<feature type="domain" description="Helicase ATP-binding" evidence="9">
    <location>
        <begin position="175"/>
        <end position="357"/>
    </location>
</feature>
<dbReference type="PROSITE" id="PS51192">
    <property type="entry name" value="HELICASE_ATP_BIND_1"/>
    <property type="match status" value="1"/>
</dbReference>
<dbReference type="GO" id="GO:0003723">
    <property type="term" value="F:RNA binding"/>
    <property type="evidence" value="ECO:0007669"/>
    <property type="project" value="UniProtKB-KW"/>
</dbReference>
<name>A0A565AW38_9BRAS</name>
<organism evidence="11 12">
    <name type="scientific">Arabis nemorensis</name>
    <dbReference type="NCBI Taxonomy" id="586526"/>
    <lineage>
        <taxon>Eukaryota</taxon>
        <taxon>Viridiplantae</taxon>
        <taxon>Streptophyta</taxon>
        <taxon>Embryophyta</taxon>
        <taxon>Tracheophyta</taxon>
        <taxon>Spermatophyta</taxon>
        <taxon>Magnoliopsida</taxon>
        <taxon>eudicotyledons</taxon>
        <taxon>Gunneridae</taxon>
        <taxon>Pentapetalae</taxon>
        <taxon>rosids</taxon>
        <taxon>malvids</taxon>
        <taxon>Brassicales</taxon>
        <taxon>Brassicaceae</taxon>
        <taxon>Arabideae</taxon>
        <taxon>Arabis</taxon>
    </lineage>
</organism>
<dbReference type="CDD" id="cd18787">
    <property type="entry name" value="SF2_C_DEAD"/>
    <property type="match status" value="1"/>
</dbReference>
<comment type="similarity">
    <text evidence="7">Belongs to the DEAD box helicase family. DDX23/PRP28 subfamily.</text>
</comment>
<dbReference type="SMART" id="SM00490">
    <property type="entry name" value="HELICc"/>
    <property type="match status" value="1"/>
</dbReference>
<dbReference type="SMART" id="SM00487">
    <property type="entry name" value="DEXDc"/>
    <property type="match status" value="1"/>
</dbReference>
<evidence type="ECO:0000256" key="3">
    <source>
        <dbReference type="ARBA" id="ARBA00022801"/>
    </source>
</evidence>
<keyword evidence="6" id="KW-0694">RNA-binding</keyword>
<dbReference type="Gene3D" id="3.40.50.300">
    <property type="entry name" value="P-loop containing nucleotide triphosphate hydrolases"/>
    <property type="match status" value="2"/>
</dbReference>
<dbReference type="EC" id="3.6.4.13" evidence="1"/>
<evidence type="ECO:0000256" key="4">
    <source>
        <dbReference type="ARBA" id="ARBA00022806"/>
    </source>
</evidence>
<evidence type="ECO:0000256" key="2">
    <source>
        <dbReference type="ARBA" id="ARBA00022741"/>
    </source>
</evidence>
<dbReference type="PROSITE" id="PS51194">
    <property type="entry name" value="HELICASE_CTER"/>
    <property type="match status" value="1"/>
</dbReference>
<protein>
    <recommendedName>
        <fullName evidence="1">RNA helicase</fullName>
        <ecNumber evidence="1">3.6.4.13</ecNumber>
    </recommendedName>
</protein>
<dbReference type="Pfam" id="PF00271">
    <property type="entry name" value="Helicase_C"/>
    <property type="match status" value="1"/>
</dbReference>
<dbReference type="InterPro" id="IPR011545">
    <property type="entry name" value="DEAD/DEAH_box_helicase_dom"/>
</dbReference>
<gene>
    <name evidence="11" type="ORF">ANE_LOCUS3284</name>
</gene>
<reference evidence="11" key="1">
    <citation type="submission" date="2019-07" db="EMBL/GenBank/DDBJ databases">
        <authorList>
            <person name="Dittberner H."/>
        </authorList>
    </citation>
    <scope>NUCLEOTIDE SEQUENCE [LARGE SCALE GENOMIC DNA]</scope>
</reference>
<dbReference type="InterPro" id="IPR001650">
    <property type="entry name" value="Helicase_C-like"/>
</dbReference>
<dbReference type="AlphaFoldDB" id="A0A565AW38"/>
<evidence type="ECO:0000313" key="12">
    <source>
        <dbReference type="Proteomes" id="UP000489600"/>
    </source>
</evidence>
<dbReference type="GO" id="GO:0003724">
    <property type="term" value="F:RNA helicase activity"/>
    <property type="evidence" value="ECO:0007669"/>
    <property type="project" value="UniProtKB-EC"/>
</dbReference>
<keyword evidence="12" id="KW-1185">Reference proteome</keyword>
<evidence type="ECO:0000259" key="9">
    <source>
        <dbReference type="PROSITE" id="PS51192"/>
    </source>
</evidence>
<keyword evidence="5" id="KW-0067">ATP-binding</keyword>
<comment type="caution">
    <text evidence="11">The sequence shown here is derived from an EMBL/GenBank/DDBJ whole genome shotgun (WGS) entry which is preliminary data.</text>
</comment>